<gene>
    <name evidence="8" type="primary">gidB</name>
    <name evidence="6" type="synonym">rsmG</name>
    <name evidence="8" type="ordered locus">PFREUD_24170</name>
</gene>
<proteinExistence type="inferred from homology"/>
<dbReference type="eggNOG" id="COG0357">
    <property type="taxonomic scope" value="Bacteria"/>
</dbReference>
<dbReference type="SUPFAM" id="SSF53335">
    <property type="entry name" value="S-adenosyl-L-methionine-dependent methyltransferases"/>
    <property type="match status" value="1"/>
</dbReference>
<feature type="binding site" evidence="6">
    <location>
        <position position="126"/>
    </location>
    <ligand>
        <name>S-adenosyl-L-methionine</name>
        <dbReference type="ChEBI" id="CHEBI:59789"/>
    </ligand>
</feature>
<sequence>MSDTPMDDPMDDARHGAARRDDGRVERTGGPSDDAPHGVHASRERRVAQARDDDAGREQQAAQGARALFGDQFESMSGYVDILVGQGVEWGLLGPREPERIWSRHIMNCAALLEVIGEGVDVLDVGSGAGLPGLVIAIARPDLNVTLLEPLLRRFNFLKEAVDELGLDGQVLVERGRAEDLKQHFDVVTCRAVARLPKLLGWTMPLFLPDGELLALKGESIDEELADSADIIARNGLSAQVMQVRATPEVDVAHILRVQAG</sequence>
<dbReference type="HOGENOM" id="CLU_065341_5_0_11"/>
<evidence type="ECO:0000256" key="1">
    <source>
        <dbReference type="ARBA" id="ARBA00022490"/>
    </source>
</evidence>
<dbReference type="CDD" id="cd02440">
    <property type="entry name" value="AdoMet_MTases"/>
    <property type="match status" value="1"/>
</dbReference>
<comment type="caution">
    <text evidence="6">Lacks conserved residue(s) required for the propagation of feature annotation.</text>
</comment>
<dbReference type="GO" id="GO:0005829">
    <property type="term" value="C:cytosol"/>
    <property type="evidence" value="ECO:0007669"/>
    <property type="project" value="TreeGrafter"/>
</dbReference>
<dbReference type="Gene3D" id="3.40.50.150">
    <property type="entry name" value="Vaccinia Virus protein VP39"/>
    <property type="match status" value="1"/>
</dbReference>
<reference evidence="8 9" key="1">
    <citation type="journal article" date="2010" name="PLoS ONE">
        <title>The complete genome of Propionibacterium freudenreichii CIRM-BIA1, a hardy actinobacterium with food and probiotic applications.</title>
        <authorList>
            <person name="Falentin H."/>
            <person name="Deutsch S.M."/>
            <person name="Jan G."/>
            <person name="Loux V."/>
            <person name="Thierry A."/>
            <person name="Parayre S."/>
            <person name="Maillard M.B."/>
            <person name="Dherbecourt J."/>
            <person name="Cousin F.J."/>
            <person name="Jardin J."/>
            <person name="Siguier P."/>
            <person name="Couloux A."/>
            <person name="Barbe V."/>
            <person name="Vacherie B."/>
            <person name="Wincker P."/>
            <person name="Gibrat J.F."/>
            <person name="Gaillardin C."/>
            <person name="Lortal S."/>
        </authorList>
    </citation>
    <scope>NUCLEOTIDE SEQUENCE [LARGE SCALE GENOMIC DNA]</scope>
    <source>
        <strain evidence="9">ATCC 9614 / DSM 4902 / CIP 103027 / NCIMB 8099 / CIRM-BIA1</strain>
    </source>
</reference>
<feature type="region of interest" description="Disordered" evidence="7">
    <location>
        <begin position="1"/>
        <end position="63"/>
    </location>
</feature>
<dbReference type="PANTHER" id="PTHR31760">
    <property type="entry name" value="S-ADENOSYL-L-METHIONINE-DEPENDENT METHYLTRANSFERASES SUPERFAMILY PROTEIN"/>
    <property type="match status" value="1"/>
</dbReference>
<comment type="function">
    <text evidence="6">Specifically methylates the N7 position of a guanine in 16S rRNA.</text>
</comment>
<dbReference type="GO" id="GO:0070043">
    <property type="term" value="F:rRNA (guanine-N7-)-methyltransferase activity"/>
    <property type="evidence" value="ECO:0007669"/>
    <property type="project" value="UniProtKB-UniRule"/>
</dbReference>
<feature type="compositionally biased region" description="Acidic residues" evidence="7">
    <location>
        <begin position="1"/>
        <end position="10"/>
    </location>
</feature>
<comment type="similarity">
    <text evidence="6">Belongs to the methyltransferase superfamily. RNA methyltransferase RsmG family.</text>
</comment>
<dbReference type="PANTHER" id="PTHR31760:SF0">
    <property type="entry name" value="S-ADENOSYL-L-METHIONINE-DEPENDENT METHYLTRANSFERASES SUPERFAMILY PROTEIN"/>
    <property type="match status" value="1"/>
</dbReference>
<evidence type="ECO:0000256" key="5">
    <source>
        <dbReference type="ARBA" id="ARBA00022691"/>
    </source>
</evidence>
<evidence type="ECO:0000313" key="8">
    <source>
        <dbReference type="EMBL" id="CBL57934.1"/>
    </source>
</evidence>
<evidence type="ECO:0000256" key="3">
    <source>
        <dbReference type="ARBA" id="ARBA00022603"/>
    </source>
</evidence>
<organism evidence="8 9">
    <name type="scientific">Propionibacterium freudenreichii subsp. shermanii (strain ATCC 9614 / DSM 4902 / CIP 103027 / NCIMB 8099 / CIRM-BIA1)</name>
    <dbReference type="NCBI Taxonomy" id="754252"/>
    <lineage>
        <taxon>Bacteria</taxon>
        <taxon>Bacillati</taxon>
        <taxon>Actinomycetota</taxon>
        <taxon>Actinomycetes</taxon>
        <taxon>Propionibacteriales</taxon>
        <taxon>Propionibacteriaceae</taxon>
        <taxon>Propionibacterium</taxon>
    </lineage>
</organism>
<dbReference type="Proteomes" id="UP000000936">
    <property type="component" value="Chromosome"/>
</dbReference>
<dbReference type="KEGG" id="pfr:PFREUD_24170"/>
<keyword evidence="9" id="KW-1185">Reference proteome</keyword>
<keyword evidence="4 6" id="KW-0808">Transferase</keyword>
<name>D7GHC3_PROFC</name>
<dbReference type="EC" id="2.1.1.-" evidence="6"/>
<comment type="subcellular location">
    <subcellularLocation>
        <location evidence="6">Cytoplasm</location>
    </subcellularLocation>
</comment>
<dbReference type="HAMAP" id="MF_00074">
    <property type="entry name" value="16SrRNA_methyltr_G"/>
    <property type="match status" value="1"/>
</dbReference>
<keyword evidence="5 6" id="KW-0949">S-adenosyl-L-methionine</keyword>
<evidence type="ECO:0000256" key="7">
    <source>
        <dbReference type="SAM" id="MobiDB-lite"/>
    </source>
</evidence>
<feature type="compositionally biased region" description="Basic and acidic residues" evidence="7">
    <location>
        <begin position="11"/>
        <end position="27"/>
    </location>
</feature>
<dbReference type="STRING" id="754252.PFREUD_24170"/>
<feature type="compositionally biased region" description="Basic and acidic residues" evidence="7">
    <location>
        <begin position="34"/>
        <end position="57"/>
    </location>
</feature>
<keyword evidence="3 6" id="KW-0489">Methyltransferase</keyword>
<feature type="binding site" evidence="6">
    <location>
        <position position="131"/>
    </location>
    <ligand>
        <name>S-adenosyl-L-methionine</name>
        <dbReference type="ChEBI" id="CHEBI:59789"/>
    </ligand>
</feature>
<protein>
    <recommendedName>
        <fullName evidence="6">Ribosomal RNA small subunit methyltransferase G</fullName>
        <ecNumber evidence="6">2.1.1.-</ecNumber>
    </recommendedName>
    <alternativeName>
        <fullName evidence="6">16S rRNA 7-methylguanosine methyltransferase</fullName>
        <shortName evidence="6">16S rRNA m7G methyltransferase</shortName>
    </alternativeName>
</protein>
<dbReference type="EMBL" id="FN806773">
    <property type="protein sequence ID" value="CBL57934.1"/>
    <property type="molecule type" value="Genomic_DNA"/>
</dbReference>
<dbReference type="Pfam" id="PF02527">
    <property type="entry name" value="GidB"/>
    <property type="match status" value="1"/>
</dbReference>
<evidence type="ECO:0000256" key="2">
    <source>
        <dbReference type="ARBA" id="ARBA00022552"/>
    </source>
</evidence>
<dbReference type="AlphaFoldDB" id="D7GHC3"/>
<feature type="binding site" evidence="6">
    <location>
        <begin position="178"/>
        <end position="179"/>
    </location>
    <ligand>
        <name>S-adenosyl-L-methionine</name>
        <dbReference type="ChEBI" id="CHEBI:59789"/>
    </ligand>
</feature>
<evidence type="ECO:0000256" key="4">
    <source>
        <dbReference type="ARBA" id="ARBA00022679"/>
    </source>
</evidence>
<evidence type="ECO:0000313" key="9">
    <source>
        <dbReference type="Proteomes" id="UP000000936"/>
    </source>
</evidence>
<evidence type="ECO:0000256" key="6">
    <source>
        <dbReference type="HAMAP-Rule" id="MF_00074"/>
    </source>
</evidence>
<dbReference type="InterPro" id="IPR029063">
    <property type="entry name" value="SAM-dependent_MTases_sf"/>
</dbReference>
<keyword evidence="2 6" id="KW-0698">rRNA processing</keyword>
<keyword evidence="1 6" id="KW-0963">Cytoplasm</keyword>
<accession>D7GHC3</accession>
<feature type="binding site" evidence="6">
    <location>
        <position position="191"/>
    </location>
    <ligand>
        <name>S-adenosyl-L-methionine</name>
        <dbReference type="ChEBI" id="CHEBI:59789"/>
    </ligand>
</feature>
<dbReference type="NCBIfam" id="TIGR00138">
    <property type="entry name" value="rsmG_gidB"/>
    <property type="match status" value="1"/>
</dbReference>
<dbReference type="InterPro" id="IPR003682">
    <property type="entry name" value="rRNA_ssu_MeTfrase_G"/>
</dbReference>